<feature type="signal peptide" evidence="1">
    <location>
        <begin position="1"/>
        <end position="26"/>
    </location>
</feature>
<keyword evidence="4" id="KW-1185">Reference proteome</keyword>
<dbReference type="Proteomes" id="UP000229044">
    <property type="component" value="Unassembled WGS sequence"/>
</dbReference>
<keyword evidence="3" id="KW-0808">Transferase</keyword>
<reference evidence="3 4" key="1">
    <citation type="submission" date="2017-09" db="EMBL/GenBank/DDBJ databases">
        <title>The draft genome sequences of Marinobacter guineae M3B.</title>
        <authorList>
            <person name="Cao J."/>
        </authorList>
    </citation>
    <scope>NUCLEOTIDE SEQUENCE [LARGE SCALE GENOMIC DNA]</scope>
    <source>
        <strain evidence="3 4">M3B</strain>
    </source>
</reference>
<dbReference type="InterPro" id="IPR001763">
    <property type="entry name" value="Rhodanese-like_dom"/>
</dbReference>
<gene>
    <name evidence="3" type="ORF">CLH62_00070</name>
</gene>
<dbReference type="AlphaFoldDB" id="A0A2G1VL56"/>
<dbReference type="InterPro" id="IPR036873">
    <property type="entry name" value="Rhodanese-like_dom_sf"/>
</dbReference>
<feature type="domain" description="Rhodanese" evidence="2">
    <location>
        <begin position="44"/>
        <end position="161"/>
    </location>
</feature>
<dbReference type="OrthoDB" id="7835227at2"/>
<dbReference type="SUPFAM" id="SSF52821">
    <property type="entry name" value="Rhodanese/Cell cycle control phosphatase"/>
    <property type="match status" value="1"/>
</dbReference>
<dbReference type="PROSITE" id="PS50206">
    <property type="entry name" value="RHODANESE_3"/>
    <property type="match status" value="1"/>
</dbReference>
<dbReference type="Gene3D" id="3.40.250.10">
    <property type="entry name" value="Rhodanese-like domain"/>
    <property type="match status" value="1"/>
</dbReference>
<name>A0A2G1VL56_9GAMM</name>
<evidence type="ECO:0000256" key="1">
    <source>
        <dbReference type="SAM" id="SignalP"/>
    </source>
</evidence>
<dbReference type="SMART" id="SM00450">
    <property type="entry name" value="RHOD"/>
    <property type="match status" value="1"/>
</dbReference>
<comment type="caution">
    <text evidence="3">The sequence shown here is derived from an EMBL/GenBank/DDBJ whole genome shotgun (WGS) entry which is preliminary data.</text>
</comment>
<accession>A0A2G1VL56</accession>
<dbReference type="Pfam" id="PF00581">
    <property type="entry name" value="Rhodanese"/>
    <property type="match status" value="1"/>
</dbReference>
<evidence type="ECO:0000313" key="3">
    <source>
        <dbReference type="EMBL" id="PHQ27502.1"/>
    </source>
</evidence>
<evidence type="ECO:0000313" key="4">
    <source>
        <dbReference type="Proteomes" id="UP000229044"/>
    </source>
</evidence>
<organism evidence="3 4">
    <name type="scientific">Marinobacter guineae</name>
    <dbReference type="NCBI Taxonomy" id="432303"/>
    <lineage>
        <taxon>Bacteria</taxon>
        <taxon>Pseudomonadati</taxon>
        <taxon>Pseudomonadota</taxon>
        <taxon>Gammaproteobacteria</taxon>
        <taxon>Pseudomonadales</taxon>
        <taxon>Marinobacteraceae</taxon>
        <taxon>Marinobacter</taxon>
    </lineage>
</organism>
<dbReference type="EMBL" id="NTFI01000001">
    <property type="protein sequence ID" value="PHQ27502.1"/>
    <property type="molecule type" value="Genomic_DNA"/>
</dbReference>
<keyword evidence="1" id="KW-0732">Signal</keyword>
<sequence length="187" mass="20875">MQEETIMKQILTAVLATFAIALSAQAEEALSLTPQETYDMVQEQGDELLFVDVRDPVEIMFIGFTDAVDKNIPFKLVDRSAFLADKGRFAMNTNPEFAADVEKALKEKGLSKDDLVITMCRSGSTRGKPSAEYLLERGFTNVKYIDHGFQGSGAKEGKKKGMRIVNGWQNDGLPWSMTLNPEKIYRP</sequence>
<proteinExistence type="predicted"/>
<evidence type="ECO:0000259" key="2">
    <source>
        <dbReference type="PROSITE" id="PS50206"/>
    </source>
</evidence>
<dbReference type="GO" id="GO:0016740">
    <property type="term" value="F:transferase activity"/>
    <property type="evidence" value="ECO:0007669"/>
    <property type="project" value="UniProtKB-KW"/>
</dbReference>
<feature type="chain" id="PRO_5013760353" evidence="1">
    <location>
        <begin position="27"/>
        <end position="187"/>
    </location>
</feature>
<protein>
    <submittedName>
        <fullName evidence="3">Sulfurtransferase</fullName>
    </submittedName>
</protein>